<evidence type="ECO:0000256" key="1">
    <source>
        <dbReference type="SAM" id="MobiDB-lite"/>
    </source>
</evidence>
<dbReference type="PANTHER" id="PTHR46534:SF1">
    <property type="entry name" value="IGGFC-BINDING PROTEIN N-TERMINAL DOMAIN-CONTAINING PROTEIN"/>
    <property type="match status" value="1"/>
</dbReference>
<reference evidence="3 4" key="1">
    <citation type="submission" date="2019-08" db="EMBL/GenBank/DDBJ databases">
        <authorList>
            <person name="Liang Q."/>
        </authorList>
    </citation>
    <scope>NUCLEOTIDE SEQUENCE [LARGE SCALE GENOMIC DNA]</scope>
    <source>
        <strain evidence="3 4">V1718</strain>
    </source>
</reference>
<dbReference type="KEGG" id="bbae:FRD01_21940"/>
<dbReference type="PANTHER" id="PTHR46534">
    <property type="entry name" value="IGGFC_BINDING DOMAIN-CONTAINING PROTEIN"/>
    <property type="match status" value="1"/>
</dbReference>
<dbReference type="OrthoDB" id="7794186at2"/>
<proteinExistence type="predicted"/>
<organism evidence="3 4">
    <name type="scientific">Microvenator marinus</name>
    <dbReference type="NCBI Taxonomy" id="2600177"/>
    <lineage>
        <taxon>Bacteria</taxon>
        <taxon>Deltaproteobacteria</taxon>
        <taxon>Bradymonadales</taxon>
        <taxon>Microvenatoraceae</taxon>
        <taxon>Microvenator</taxon>
    </lineage>
</organism>
<dbReference type="Proteomes" id="UP000321595">
    <property type="component" value="Chromosome"/>
</dbReference>
<sequence length="640" mass="67240">MHKALIFLIFLGALSCSDDTTTAGPDENCQPGESFNPITGQCIPRGTPDPNTPDANGDTPDMTIPDPNNMPDQSQPDMPLTNDCTGTERRCNQETVELCVNGQFTAQQNCAANGETCFLGNCIMDSNSCEPGASRCISQTEYQNCQADGMTWGQAESCPAERTCEAGECVAGCAGLLDEKSNVGCEYITMRHDQRSGLRTLPHTVVVSNPGDQPVTVQVTSPGGLNSGINSQTVQPLTSAVLNFPTSPMVSAAGTSQNFYIIQSDRPVIATQFAPLNNPGIGSETSDASLLLPTNALGREYVVVGWPPGYIDIVSTQAGTVVQVSSPVSLSGGNAGSVPANGTGSFALGANTVLHLGGGSIFQPVNVDGVTITSNNPIAVYTGAGLVNIPSQPVRQNPPSGCGQLDAGCATNDQCCSGICGYDGIGAPLTCRDSLAAGDHVEQQLFPVETWGQNYVAVPYRNRGINDFTLYKIVAARDNTTVTLSPAVNGLTTFTMNRGDIRQIYGPNAFEITADQPVMLGQYMIGGSISTSDDGDPAFMVPPAVQQFRDSYVFLVPGNYRRNYVTIMKRPGTTVTLDGNTIPQSSFQATGGTLGWEYAMLDNIAAGVHTASSTDTFGIVVHGMDEYISYAFAGGVTLPE</sequence>
<dbReference type="EMBL" id="CP042467">
    <property type="protein sequence ID" value="QED29844.1"/>
    <property type="molecule type" value="Genomic_DNA"/>
</dbReference>
<evidence type="ECO:0000259" key="2">
    <source>
        <dbReference type="Pfam" id="PF17517"/>
    </source>
</evidence>
<evidence type="ECO:0000313" key="4">
    <source>
        <dbReference type="Proteomes" id="UP000321595"/>
    </source>
</evidence>
<feature type="domain" description="IgGFc-binding protein N-terminal" evidence="2">
    <location>
        <begin position="436"/>
        <end position="623"/>
    </location>
</feature>
<accession>A0A5B8XWN4</accession>
<feature type="domain" description="IgGFc-binding protein N-terminal" evidence="2">
    <location>
        <begin position="287"/>
        <end position="392"/>
    </location>
</feature>
<gene>
    <name evidence="3" type="ORF">FRD01_21940</name>
</gene>
<name>A0A5B8XWN4_9DELT</name>
<keyword evidence="4" id="KW-1185">Reference proteome</keyword>
<dbReference type="Pfam" id="PF17517">
    <property type="entry name" value="IgGFc_binding"/>
    <property type="match status" value="2"/>
</dbReference>
<protein>
    <recommendedName>
        <fullName evidence="2">IgGFc-binding protein N-terminal domain-containing protein</fullName>
    </recommendedName>
</protein>
<dbReference type="InterPro" id="IPR035234">
    <property type="entry name" value="IgGFc-bd_N"/>
</dbReference>
<dbReference type="AlphaFoldDB" id="A0A5B8XWN4"/>
<feature type="region of interest" description="Disordered" evidence="1">
    <location>
        <begin position="21"/>
        <end position="77"/>
    </location>
</feature>
<dbReference type="RefSeq" id="WP_146963077.1">
    <property type="nucleotide sequence ID" value="NZ_CP042467.1"/>
</dbReference>
<dbReference type="PROSITE" id="PS51257">
    <property type="entry name" value="PROKAR_LIPOPROTEIN"/>
    <property type="match status" value="1"/>
</dbReference>
<evidence type="ECO:0000313" key="3">
    <source>
        <dbReference type="EMBL" id="QED29844.1"/>
    </source>
</evidence>